<dbReference type="KEGG" id="det:DET0231"/>
<keyword evidence="2" id="KW-1185">Reference proteome</keyword>
<accession>Q3Z9X0</accession>
<reference evidence="1 2" key="1">
    <citation type="journal article" date="2005" name="Science">
        <title>Genome sequence of the PCE-dechlorinating bacterium Dehalococcoides ethenogenes.</title>
        <authorList>
            <person name="Seshadri R."/>
            <person name="Adrian L."/>
            <person name="Fouts D.E."/>
            <person name="Eisen J.A."/>
            <person name="Phillippy A.M."/>
            <person name="Methe B.A."/>
            <person name="Ward N.L."/>
            <person name="Nelson W.C."/>
            <person name="Deboy R.T."/>
            <person name="Khouri H.M."/>
            <person name="Kolonay J.F."/>
            <person name="Dodson R.J."/>
            <person name="Daugherty S.C."/>
            <person name="Brinkac L.M."/>
            <person name="Sullivan S.A."/>
            <person name="Madupu R."/>
            <person name="Nelson K.E."/>
            <person name="Kang K.H."/>
            <person name="Impraim M."/>
            <person name="Tran K."/>
            <person name="Robinson J.M."/>
            <person name="Forberger H.A."/>
            <person name="Fraser C.M."/>
            <person name="Zinder S.H."/>
            <person name="Heidelberg J.F."/>
        </authorList>
    </citation>
    <scope>NUCLEOTIDE SEQUENCE [LARGE SCALE GENOMIC DNA]</scope>
    <source>
        <strain evidence="2">ATCC BAA-2266 / KCTC 15142 / 195</strain>
    </source>
</reference>
<organism evidence="1 2">
    <name type="scientific">Dehalococcoides mccartyi (strain ATCC BAA-2266 / KCTC 15142 / 195)</name>
    <name type="common">Dehalococcoides ethenogenes (strain 195)</name>
    <dbReference type="NCBI Taxonomy" id="243164"/>
    <lineage>
        <taxon>Bacteria</taxon>
        <taxon>Bacillati</taxon>
        <taxon>Chloroflexota</taxon>
        <taxon>Dehalococcoidia</taxon>
        <taxon>Dehalococcoidales</taxon>
        <taxon>Dehalococcoidaceae</taxon>
        <taxon>Dehalococcoides</taxon>
    </lineage>
</organism>
<gene>
    <name evidence="1" type="ordered locus">DET0231</name>
</gene>
<dbReference type="InParanoid" id="Q3Z9X0"/>
<sequence length="31" mass="3590">MFFLGSGGQPDIPKVFILIKSRLIYYLLRTC</sequence>
<dbReference type="HOGENOM" id="CLU_3396117_0_0_0"/>
<dbReference type="EMBL" id="CP000027">
    <property type="protein sequence ID" value="AAW40479.1"/>
    <property type="molecule type" value="Genomic_DNA"/>
</dbReference>
<name>Q3Z9X0_DEHM1</name>
<proteinExistence type="predicted"/>
<dbReference type="STRING" id="243164.DET0231"/>
<dbReference type="Proteomes" id="UP000008289">
    <property type="component" value="Chromosome"/>
</dbReference>
<evidence type="ECO:0000313" key="1">
    <source>
        <dbReference type="EMBL" id="AAW40479.1"/>
    </source>
</evidence>
<evidence type="ECO:0000313" key="2">
    <source>
        <dbReference type="Proteomes" id="UP000008289"/>
    </source>
</evidence>
<protein>
    <submittedName>
        <fullName evidence="1">Uncharacterized protein</fullName>
    </submittedName>
</protein>
<dbReference type="AlphaFoldDB" id="Q3Z9X0"/>